<dbReference type="AlphaFoldDB" id="A0A1M5BXC5"/>
<sequence length="330" mass="34659">MKHFMTMAVLLFSLYIHAQVGINNNSPQATLDITAKTTDGSKPEGLLAPRLTGDQIKSGDLQYNAAQKGLIVYATSAVTVPSTKTANISSEGYYYFDGSIWQRMDINTNIYNSNGDIAPSALTNRNVAFTNGGSLNIDSNTLYVDATNNRVGIGTATPSVKFELNNGAVNGAVKIVDGTQGEGKVLTSDANGTATWQTPSGGSWTAVWYNFSAAANGNLSGGSTKIFGIGGSASSNSIRVPYSGLYKITGATYGTYVSSVGECNFFLLINGSNSGFIFDNNVPASDGAMYISTVQYRILNANDIISTARQALNTSIVNTGSIEVSYLGAP</sequence>
<keyword evidence="1" id="KW-0732">Signal</keyword>
<organism evidence="2 3">
    <name type="scientific">Chryseobacterium takakiae</name>
    <dbReference type="NCBI Taxonomy" id="1302685"/>
    <lineage>
        <taxon>Bacteria</taxon>
        <taxon>Pseudomonadati</taxon>
        <taxon>Bacteroidota</taxon>
        <taxon>Flavobacteriia</taxon>
        <taxon>Flavobacteriales</taxon>
        <taxon>Weeksellaceae</taxon>
        <taxon>Chryseobacterium group</taxon>
        <taxon>Chryseobacterium</taxon>
    </lineage>
</organism>
<evidence type="ECO:0000313" key="2">
    <source>
        <dbReference type="EMBL" id="SHF47243.1"/>
    </source>
</evidence>
<gene>
    <name evidence="2" type="ORF">SAMN05444408_1283</name>
</gene>
<proteinExistence type="predicted"/>
<feature type="signal peptide" evidence="1">
    <location>
        <begin position="1"/>
        <end position="18"/>
    </location>
</feature>
<name>A0A1M5BXC5_9FLAO</name>
<dbReference type="RefSeq" id="WP_143149958.1">
    <property type="nucleotide sequence ID" value="NZ_FQVO01000028.1"/>
</dbReference>
<reference evidence="3" key="1">
    <citation type="submission" date="2016-11" db="EMBL/GenBank/DDBJ databases">
        <authorList>
            <person name="Varghese N."/>
            <person name="Submissions S."/>
        </authorList>
    </citation>
    <scope>NUCLEOTIDE SEQUENCE [LARGE SCALE GENOMIC DNA]</scope>
    <source>
        <strain evidence="3">DSM 26898</strain>
    </source>
</reference>
<accession>A0A1M5BXC5</accession>
<dbReference type="STRING" id="1302685.SAMN05444408_1283"/>
<dbReference type="EMBL" id="FQVO01000028">
    <property type="protein sequence ID" value="SHF47243.1"/>
    <property type="molecule type" value="Genomic_DNA"/>
</dbReference>
<evidence type="ECO:0000313" key="3">
    <source>
        <dbReference type="Proteomes" id="UP000184236"/>
    </source>
</evidence>
<dbReference type="OrthoDB" id="940811at2"/>
<keyword evidence="3" id="KW-1185">Reference proteome</keyword>
<evidence type="ECO:0008006" key="4">
    <source>
        <dbReference type="Google" id="ProtNLM"/>
    </source>
</evidence>
<feature type="chain" id="PRO_5012928713" description="C1q domain-containing protein" evidence="1">
    <location>
        <begin position="19"/>
        <end position="330"/>
    </location>
</feature>
<protein>
    <recommendedName>
        <fullName evidence="4">C1q domain-containing protein</fullName>
    </recommendedName>
</protein>
<evidence type="ECO:0000256" key="1">
    <source>
        <dbReference type="SAM" id="SignalP"/>
    </source>
</evidence>
<dbReference type="Proteomes" id="UP000184236">
    <property type="component" value="Unassembled WGS sequence"/>
</dbReference>